<dbReference type="AlphaFoldDB" id="A0A8S3BEP6"/>
<feature type="non-terminal residue" evidence="1">
    <location>
        <position position="61"/>
    </location>
</feature>
<organism evidence="1 2">
    <name type="scientific">Rotaria magnacalcarata</name>
    <dbReference type="NCBI Taxonomy" id="392030"/>
    <lineage>
        <taxon>Eukaryota</taxon>
        <taxon>Metazoa</taxon>
        <taxon>Spiralia</taxon>
        <taxon>Gnathifera</taxon>
        <taxon>Rotifera</taxon>
        <taxon>Eurotatoria</taxon>
        <taxon>Bdelloidea</taxon>
        <taxon>Philodinida</taxon>
        <taxon>Philodinidae</taxon>
        <taxon>Rotaria</taxon>
    </lineage>
</organism>
<accession>A0A8S3BEP6</accession>
<dbReference type="EMBL" id="CAJOBI010152144">
    <property type="protein sequence ID" value="CAF4815384.1"/>
    <property type="molecule type" value="Genomic_DNA"/>
</dbReference>
<gene>
    <name evidence="1" type="ORF">SMN809_LOCUS47783</name>
</gene>
<feature type="non-terminal residue" evidence="1">
    <location>
        <position position="1"/>
    </location>
</feature>
<evidence type="ECO:0000313" key="1">
    <source>
        <dbReference type="EMBL" id="CAF4815384.1"/>
    </source>
</evidence>
<evidence type="ECO:0000313" key="2">
    <source>
        <dbReference type="Proteomes" id="UP000676336"/>
    </source>
</evidence>
<protein>
    <submittedName>
        <fullName evidence="1">Uncharacterized protein</fullName>
    </submittedName>
</protein>
<dbReference type="Proteomes" id="UP000676336">
    <property type="component" value="Unassembled WGS sequence"/>
</dbReference>
<sequence length="61" mass="7146">FYYPNVRDQLLAKGKLPAAKLCGMTTMMNPDRDNKVTQSFRIPLEIVREEPKREQCRHTLP</sequence>
<reference evidence="1" key="1">
    <citation type="submission" date="2021-02" db="EMBL/GenBank/DDBJ databases">
        <authorList>
            <person name="Nowell W R."/>
        </authorList>
    </citation>
    <scope>NUCLEOTIDE SEQUENCE</scope>
</reference>
<comment type="caution">
    <text evidence="1">The sequence shown here is derived from an EMBL/GenBank/DDBJ whole genome shotgun (WGS) entry which is preliminary data.</text>
</comment>
<proteinExistence type="predicted"/>
<name>A0A8S3BEP6_9BILA</name>